<feature type="transmembrane region" description="Helical" evidence="2">
    <location>
        <begin position="140"/>
        <end position="162"/>
    </location>
</feature>
<feature type="region of interest" description="Disordered" evidence="1">
    <location>
        <begin position="1"/>
        <end position="20"/>
    </location>
</feature>
<keyword evidence="2" id="KW-0812">Transmembrane</keyword>
<evidence type="ECO:0000256" key="2">
    <source>
        <dbReference type="SAM" id="Phobius"/>
    </source>
</evidence>
<evidence type="ECO:0000313" key="3">
    <source>
        <dbReference type="EMBL" id="VTZ48807.1"/>
    </source>
</evidence>
<gene>
    <name evidence="3" type="ORF">MPC4_110107</name>
</gene>
<comment type="caution">
    <text evidence="3">The sequence shown here is derived from an EMBL/GenBank/DDBJ whole genome shotgun (WGS) entry which is preliminary data.</text>
</comment>
<feature type="transmembrane region" description="Helical" evidence="2">
    <location>
        <begin position="111"/>
        <end position="128"/>
    </location>
</feature>
<dbReference type="Proteomes" id="UP000485880">
    <property type="component" value="Unassembled WGS sequence"/>
</dbReference>
<name>A0A8B6M198_METTU</name>
<organism evidence="3 4">
    <name type="scientific">Methylocella tundrae</name>
    <dbReference type="NCBI Taxonomy" id="227605"/>
    <lineage>
        <taxon>Bacteria</taxon>
        <taxon>Pseudomonadati</taxon>
        <taxon>Pseudomonadota</taxon>
        <taxon>Alphaproteobacteria</taxon>
        <taxon>Hyphomicrobiales</taxon>
        <taxon>Beijerinckiaceae</taxon>
        <taxon>Methylocella</taxon>
    </lineage>
</organism>
<dbReference type="RefSeq" id="WP_174511289.1">
    <property type="nucleotide sequence ID" value="NZ_CABFMQ020000013.1"/>
</dbReference>
<evidence type="ECO:0000256" key="1">
    <source>
        <dbReference type="SAM" id="MobiDB-lite"/>
    </source>
</evidence>
<feature type="compositionally biased region" description="Basic and acidic residues" evidence="1">
    <location>
        <begin position="1"/>
        <end position="12"/>
    </location>
</feature>
<dbReference type="AlphaFoldDB" id="A0A8B6M198"/>
<accession>A0A8B6M198</accession>
<keyword evidence="2" id="KW-1133">Transmembrane helix</keyword>
<evidence type="ECO:0000313" key="4">
    <source>
        <dbReference type="Proteomes" id="UP000485880"/>
    </source>
</evidence>
<sequence length="188" mass="21043">MPPLSDKQKDGPAEASAPARKKKGLVGNLWGGTVWLVSAPLRLLPRAEIGRNAALIRNLFETVKRRPGRRGGIEIEDDRSFDLAATAFFQGISVSRLEVLLEQRRRATARLAYISFALGWLAFAGWAYRLAGAQWSDASAVVALEFAPVCAAFFLFAFKNALENYQMRTRRLATAAEYLRTREPFWPR</sequence>
<dbReference type="EMBL" id="CABFMQ020000013">
    <property type="protein sequence ID" value="VTZ48807.1"/>
    <property type="molecule type" value="Genomic_DNA"/>
</dbReference>
<reference evidence="3 4" key="1">
    <citation type="submission" date="2019-05" db="EMBL/GenBank/DDBJ databases">
        <authorList>
            <person name="Farhan Ul Haque M."/>
        </authorList>
    </citation>
    <scope>NUCLEOTIDE SEQUENCE [LARGE SCALE GENOMIC DNA]</scope>
    <source>
        <strain evidence="3">2</strain>
    </source>
</reference>
<keyword evidence="4" id="KW-1185">Reference proteome</keyword>
<proteinExistence type="predicted"/>
<protein>
    <submittedName>
        <fullName evidence="3">Uncharacterized protein</fullName>
    </submittedName>
</protein>
<keyword evidence="2" id="KW-0472">Membrane</keyword>